<dbReference type="Gene3D" id="3.40.50.2020">
    <property type="match status" value="1"/>
</dbReference>
<evidence type="ECO:0000313" key="1">
    <source>
        <dbReference type="EMBL" id="RDU74521.1"/>
    </source>
</evidence>
<dbReference type="AlphaFoldDB" id="A0A3D8JC84"/>
<name>A0A3D8JC84_9HELI</name>
<evidence type="ECO:0000313" key="2">
    <source>
        <dbReference type="Proteomes" id="UP000256695"/>
    </source>
</evidence>
<dbReference type="SUPFAM" id="SSF53271">
    <property type="entry name" value="PRTase-like"/>
    <property type="match status" value="1"/>
</dbReference>
<gene>
    <name evidence="1" type="ORF">CQA57_00255</name>
</gene>
<reference evidence="1 2" key="1">
    <citation type="submission" date="2018-04" db="EMBL/GenBank/DDBJ databases">
        <title>Novel Campyloabacter and Helicobacter Species and Strains.</title>
        <authorList>
            <person name="Mannion A.J."/>
            <person name="Shen Z."/>
            <person name="Fox J.G."/>
        </authorList>
    </citation>
    <scope>NUCLEOTIDE SEQUENCE [LARGE SCALE GENOMIC DNA]</scope>
    <source>
        <strain evidence="1 2">MIT 04-9362</strain>
    </source>
</reference>
<proteinExistence type="predicted"/>
<dbReference type="InterPro" id="IPR029057">
    <property type="entry name" value="PRTase-like"/>
</dbReference>
<keyword evidence="2" id="KW-1185">Reference proteome</keyword>
<accession>A0A3D8JC84</accession>
<protein>
    <submittedName>
        <fullName evidence="1">Transformation system protein</fullName>
    </submittedName>
</protein>
<dbReference type="RefSeq" id="WP_115578230.1">
    <property type="nucleotide sequence ID" value="NZ_NXLX01000001.1"/>
</dbReference>
<dbReference type="OrthoDB" id="5342812at2"/>
<dbReference type="CDD" id="cd06223">
    <property type="entry name" value="PRTases_typeI"/>
    <property type="match status" value="1"/>
</dbReference>
<dbReference type="EMBL" id="NXLX01000001">
    <property type="protein sequence ID" value="RDU74521.1"/>
    <property type="molecule type" value="Genomic_DNA"/>
</dbReference>
<comment type="caution">
    <text evidence="1">The sequence shown here is derived from an EMBL/GenBank/DDBJ whole genome shotgun (WGS) entry which is preliminary data.</text>
</comment>
<organism evidence="1 2">
    <name type="scientific">Helicobacter anseris</name>
    <dbReference type="NCBI Taxonomy" id="375926"/>
    <lineage>
        <taxon>Bacteria</taxon>
        <taxon>Pseudomonadati</taxon>
        <taxon>Campylobacterota</taxon>
        <taxon>Epsilonproteobacteria</taxon>
        <taxon>Campylobacterales</taxon>
        <taxon>Helicobacteraceae</taxon>
        <taxon>Helicobacter</taxon>
    </lineage>
</organism>
<dbReference type="Proteomes" id="UP000256695">
    <property type="component" value="Unassembled WGS sequence"/>
</dbReference>
<sequence length="188" mass="21555">MRCLICRKWSFRIICKTCQEEFLILKPKIRLVGDIKVYSFYSYEDIAFLLNTKYYAIGSRVFNILAKKASVYFSQNLSDSFSEVYGVGIDDNPKKGYSHTGILLKNFSSRIKPIYGELNARNKIQYAGKSLAFRQNNPKNFSFKVKNRNLVIFDDIITTGTSILEAKNIIEKNNNRVLFALVLSDASS</sequence>
<dbReference type="InterPro" id="IPR000836">
    <property type="entry name" value="PRTase_dom"/>
</dbReference>